<keyword evidence="1" id="KW-0238">DNA-binding</keyword>
<sequence>MAKKRKPEAPIGLNKFLTSDEERRFMEYMVSVSGDEGGVQNCLIFDLMLQTGLRVSELCGLRAKDTPKYLGANAIHVHESKGQKSRDIPISDRLAARLSDYLKNYRPATLPQTVRASDRRKQVFYSALKQPYKRAAIAHKLKKFTLLAGLDKHVTPHMTRHTFATLSLFENRLNTKQLQALLGHSKLATTEMYLYPVGLLNPEFGNNLDRGRWVY</sequence>
<name>A0A0F9W519_9ZZZZ</name>
<evidence type="ECO:0000313" key="4">
    <source>
        <dbReference type="EMBL" id="KKN73148.1"/>
    </source>
</evidence>
<dbReference type="InterPro" id="IPR013762">
    <property type="entry name" value="Integrase-like_cat_sf"/>
</dbReference>
<dbReference type="InterPro" id="IPR011010">
    <property type="entry name" value="DNA_brk_join_enz"/>
</dbReference>
<proteinExistence type="predicted"/>
<dbReference type="SUPFAM" id="SSF56349">
    <property type="entry name" value="DNA breaking-rejoining enzymes"/>
    <property type="match status" value="1"/>
</dbReference>
<dbReference type="InterPro" id="IPR050090">
    <property type="entry name" value="Tyrosine_recombinase_XerCD"/>
</dbReference>
<evidence type="ECO:0000256" key="2">
    <source>
        <dbReference type="ARBA" id="ARBA00023172"/>
    </source>
</evidence>
<keyword evidence="2" id="KW-0233">DNA recombination</keyword>
<gene>
    <name evidence="4" type="ORF">LCGC14_0403200</name>
</gene>
<dbReference type="AlphaFoldDB" id="A0A0F9W519"/>
<feature type="domain" description="Tyr recombinase" evidence="3">
    <location>
        <begin position="12"/>
        <end position="209"/>
    </location>
</feature>
<dbReference type="Pfam" id="PF00589">
    <property type="entry name" value="Phage_integrase"/>
    <property type="match status" value="1"/>
</dbReference>
<dbReference type="EMBL" id="LAZR01000349">
    <property type="protein sequence ID" value="KKN73148.1"/>
    <property type="molecule type" value="Genomic_DNA"/>
</dbReference>
<protein>
    <recommendedName>
        <fullName evidence="3">Tyr recombinase domain-containing protein</fullName>
    </recommendedName>
</protein>
<accession>A0A0F9W519</accession>
<dbReference type="GO" id="GO:0006310">
    <property type="term" value="P:DNA recombination"/>
    <property type="evidence" value="ECO:0007669"/>
    <property type="project" value="UniProtKB-KW"/>
</dbReference>
<reference evidence="4" key="1">
    <citation type="journal article" date="2015" name="Nature">
        <title>Complex archaea that bridge the gap between prokaryotes and eukaryotes.</title>
        <authorList>
            <person name="Spang A."/>
            <person name="Saw J.H."/>
            <person name="Jorgensen S.L."/>
            <person name="Zaremba-Niedzwiedzka K."/>
            <person name="Martijn J."/>
            <person name="Lind A.E."/>
            <person name="van Eijk R."/>
            <person name="Schleper C."/>
            <person name="Guy L."/>
            <person name="Ettema T.J."/>
        </authorList>
    </citation>
    <scope>NUCLEOTIDE SEQUENCE</scope>
</reference>
<dbReference type="InterPro" id="IPR002104">
    <property type="entry name" value="Integrase_catalytic"/>
</dbReference>
<dbReference type="GO" id="GO:0015074">
    <property type="term" value="P:DNA integration"/>
    <property type="evidence" value="ECO:0007669"/>
    <property type="project" value="InterPro"/>
</dbReference>
<organism evidence="4">
    <name type="scientific">marine sediment metagenome</name>
    <dbReference type="NCBI Taxonomy" id="412755"/>
    <lineage>
        <taxon>unclassified sequences</taxon>
        <taxon>metagenomes</taxon>
        <taxon>ecological metagenomes</taxon>
    </lineage>
</organism>
<dbReference type="PROSITE" id="PS51898">
    <property type="entry name" value="TYR_RECOMBINASE"/>
    <property type="match status" value="1"/>
</dbReference>
<comment type="caution">
    <text evidence="4">The sequence shown here is derived from an EMBL/GenBank/DDBJ whole genome shotgun (WGS) entry which is preliminary data.</text>
</comment>
<dbReference type="Gene3D" id="1.10.443.10">
    <property type="entry name" value="Intergrase catalytic core"/>
    <property type="match status" value="1"/>
</dbReference>
<dbReference type="PANTHER" id="PTHR30349:SF41">
    <property type="entry name" value="INTEGRASE_RECOMBINASE PROTEIN MJ0367-RELATED"/>
    <property type="match status" value="1"/>
</dbReference>
<evidence type="ECO:0000259" key="3">
    <source>
        <dbReference type="PROSITE" id="PS51898"/>
    </source>
</evidence>
<dbReference type="GO" id="GO:0003677">
    <property type="term" value="F:DNA binding"/>
    <property type="evidence" value="ECO:0007669"/>
    <property type="project" value="UniProtKB-KW"/>
</dbReference>
<evidence type="ECO:0000256" key="1">
    <source>
        <dbReference type="ARBA" id="ARBA00023125"/>
    </source>
</evidence>
<dbReference type="PANTHER" id="PTHR30349">
    <property type="entry name" value="PHAGE INTEGRASE-RELATED"/>
    <property type="match status" value="1"/>
</dbReference>